<dbReference type="PANTHER" id="PTHR42886:SF42">
    <property type="entry name" value="ALPHA_BETA-HYDROLASES SUPERFAMILY PROTEIN"/>
    <property type="match status" value="1"/>
</dbReference>
<dbReference type="GO" id="GO:0006654">
    <property type="term" value="P:phosphatidic acid biosynthetic process"/>
    <property type="evidence" value="ECO:0007669"/>
    <property type="project" value="TreeGrafter"/>
</dbReference>
<evidence type="ECO:0000259" key="1">
    <source>
        <dbReference type="Pfam" id="PF12697"/>
    </source>
</evidence>
<dbReference type="eggNOG" id="COG2267">
    <property type="taxonomic scope" value="Bacteria"/>
</dbReference>
<dbReference type="RefSeq" id="WP_003597237.1">
    <property type="nucleotide sequence ID" value="NC_012808.1"/>
</dbReference>
<organism evidence="2 3">
    <name type="scientific">Methylorubrum extorquens (strain ATCC 14718 / DSM 1338 / JCM 2805 / NCIMB 9133 / AM1)</name>
    <name type="common">Methylobacterium extorquens</name>
    <dbReference type="NCBI Taxonomy" id="272630"/>
    <lineage>
        <taxon>Bacteria</taxon>
        <taxon>Pseudomonadati</taxon>
        <taxon>Pseudomonadota</taxon>
        <taxon>Alphaproteobacteria</taxon>
        <taxon>Hyphomicrobiales</taxon>
        <taxon>Methylobacteriaceae</taxon>
        <taxon>Methylorubrum</taxon>
    </lineage>
</organism>
<accession>C5B387</accession>
<name>C5B387_METEA</name>
<dbReference type="EMBL" id="CP001510">
    <property type="protein sequence ID" value="ACS38121.1"/>
    <property type="molecule type" value="Genomic_DNA"/>
</dbReference>
<dbReference type="ESTHER" id="metea-c5b387">
    <property type="family name" value="6_AlphaBeta_hydrolase"/>
</dbReference>
<dbReference type="SUPFAM" id="SSF53474">
    <property type="entry name" value="alpha/beta-Hydrolases"/>
    <property type="match status" value="1"/>
</dbReference>
<evidence type="ECO:0000313" key="2">
    <source>
        <dbReference type="EMBL" id="ACS38121.1"/>
    </source>
</evidence>
<dbReference type="HOGENOM" id="CLU_051715_0_1_5"/>
<dbReference type="PANTHER" id="PTHR42886">
    <property type="entry name" value="RE40534P-RELATED"/>
    <property type="match status" value="1"/>
</dbReference>
<sequence length="293" mass="31314">MRVSGLEVISHSAAGAPAGPSIILVHGAWHAAWCWDEGFAARLAAYGRDVHAVSLRGHGNSEGRRGLWRARIRDHVADLRRVIDAVGGPVLLVGHSRGAYVVQKHLETAAAAGAVLLAPMPHFGVAPCMGRLLRRVPGAVARIHASFGARPIAATPAMARALFFSARMPEEAVRRHQARLQGEAFLAYLDLLGLDLCRPRWGASPMLVLGAGADALFTRREMEEVAAAHGAGLEFVPGMAHDMMLEPGWETVADRIAAWAQTIGARREEPRSGDIARWANEPVGGVEQAEALS</sequence>
<dbReference type="Proteomes" id="UP000009081">
    <property type="component" value="Chromosome"/>
</dbReference>
<dbReference type="GO" id="GO:0055088">
    <property type="term" value="P:lipid homeostasis"/>
    <property type="evidence" value="ECO:0007669"/>
    <property type="project" value="TreeGrafter"/>
</dbReference>
<protein>
    <submittedName>
        <fullName evidence="2">Hydrolase, alpha/beta hydrolase fold family protein</fullName>
    </submittedName>
</protein>
<feature type="domain" description="AB hydrolase-1" evidence="1">
    <location>
        <begin position="22"/>
        <end position="247"/>
    </location>
</feature>
<dbReference type="Gene3D" id="3.40.50.1820">
    <property type="entry name" value="alpha/beta hydrolase"/>
    <property type="match status" value="1"/>
</dbReference>
<gene>
    <name evidence="2" type="ordered locus">MexAM1_META1p0157</name>
</gene>
<dbReference type="GO" id="GO:0042171">
    <property type="term" value="F:lysophosphatidic acid acyltransferase activity"/>
    <property type="evidence" value="ECO:0007669"/>
    <property type="project" value="TreeGrafter"/>
</dbReference>
<dbReference type="KEGG" id="mea:Mex_1p0157"/>
<dbReference type="Pfam" id="PF12697">
    <property type="entry name" value="Abhydrolase_6"/>
    <property type="match status" value="1"/>
</dbReference>
<keyword evidence="3" id="KW-1185">Reference proteome</keyword>
<dbReference type="InterPro" id="IPR000073">
    <property type="entry name" value="AB_hydrolase_1"/>
</dbReference>
<dbReference type="OrthoDB" id="9814966at2"/>
<dbReference type="InterPro" id="IPR029058">
    <property type="entry name" value="AB_hydrolase_fold"/>
</dbReference>
<keyword evidence="2" id="KW-0378">Hydrolase</keyword>
<proteinExistence type="predicted"/>
<reference evidence="2 3" key="1">
    <citation type="journal article" date="2009" name="PLoS ONE">
        <title>Methylobacterium genome sequences: a reference blueprint to investigate microbial metabolism of C1 compounds from natural and industrial sources.</title>
        <authorList>
            <person name="Vuilleumier S."/>
            <person name="Chistoserdova L."/>
            <person name="Lee M.-C."/>
            <person name="Bringel F."/>
            <person name="Lajus A."/>
            <person name="Zhou Y."/>
            <person name="Gourion B."/>
            <person name="Barbe V."/>
            <person name="Chang J."/>
            <person name="Cruveiller S."/>
            <person name="Dossat C."/>
            <person name="Gillett W."/>
            <person name="Gruffaz C."/>
            <person name="Haugen E."/>
            <person name="Hourcade E."/>
            <person name="Levy R."/>
            <person name="Mangenot S."/>
            <person name="Muller E."/>
            <person name="Nadalig T."/>
            <person name="Pagni M."/>
            <person name="Penny C."/>
            <person name="Peyraud R."/>
            <person name="Robinson D.G."/>
            <person name="Roche D."/>
            <person name="Rouy Z."/>
            <person name="Saenampechek C."/>
            <person name="Salvignol G."/>
            <person name="Vallenet D."/>
            <person name="Wu Z."/>
            <person name="Marx C.J."/>
            <person name="Vorholt J.A."/>
            <person name="Olson M.V."/>
            <person name="Kaul R."/>
            <person name="Weissenbach J."/>
            <person name="Medigue C."/>
            <person name="Lidstrom M.E."/>
        </authorList>
    </citation>
    <scope>NUCLEOTIDE SEQUENCE [LARGE SCALE GENOMIC DNA]</scope>
    <source>
        <strain evidence="3">ATCC 14718 / DSM 1338 / JCM 2805 / NCIMB 9133 / AM1</strain>
    </source>
</reference>
<evidence type="ECO:0000313" key="3">
    <source>
        <dbReference type="Proteomes" id="UP000009081"/>
    </source>
</evidence>
<dbReference type="STRING" id="272630.MexAM1_META1p0157"/>
<dbReference type="AlphaFoldDB" id="C5B387"/>
<dbReference type="GO" id="GO:0052689">
    <property type="term" value="F:carboxylic ester hydrolase activity"/>
    <property type="evidence" value="ECO:0007669"/>
    <property type="project" value="TreeGrafter"/>
</dbReference>